<evidence type="ECO:0000256" key="5">
    <source>
        <dbReference type="PROSITE-ProRule" id="PRU10085"/>
    </source>
</evidence>
<accession>A0AAV9IS89</accession>
<protein>
    <recommendedName>
        <fullName evidence="8">ATP-dependent Clp protease proteolytic subunit</fullName>
        <ecNumber evidence="7">3.4.21.92</ecNumber>
    </recommendedName>
</protein>
<feature type="signal peptide" evidence="9">
    <location>
        <begin position="1"/>
        <end position="25"/>
    </location>
</feature>
<organism evidence="10 11">
    <name type="scientific">Cyanidium caldarium</name>
    <name type="common">Red alga</name>
    <dbReference type="NCBI Taxonomy" id="2771"/>
    <lineage>
        <taxon>Eukaryota</taxon>
        <taxon>Rhodophyta</taxon>
        <taxon>Bangiophyceae</taxon>
        <taxon>Cyanidiales</taxon>
        <taxon>Cyanidiaceae</taxon>
        <taxon>Cyanidium</taxon>
    </lineage>
</organism>
<dbReference type="EC" id="3.4.21.92" evidence="7"/>
<keyword evidence="2 7" id="KW-0645">Protease</keyword>
<dbReference type="PANTHER" id="PTHR10381">
    <property type="entry name" value="ATP-DEPENDENT CLP PROTEASE PROTEOLYTIC SUBUNIT"/>
    <property type="match status" value="1"/>
</dbReference>
<proteinExistence type="inferred from homology"/>
<evidence type="ECO:0000256" key="2">
    <source>
        <dbReference type="ARBA" id="ARBA00022670"/>
    </source>
</evidence>
<dbReference type="GO" id="GO:0051117">
    <property type="term" value="F:ATPase binding"/>
    <property type="evidence" value="ECO:0007669"/>
    <property type="project" value="TreeGrafter"/>
</dbReference>
<dbReference type="PROSITE" id="PS00382">
    <property type="entry name" value="CLP_PROTEASE_HIS"/>
    <property type="match status" value="1"/>
</dbReference>
<feature type="chain" id="PRO_5043731874" description="ATP-dependent Clp protease proteolytic subunit" evidence="9">
    <location>
        <begin position="26"/>
        <end position="273"/>
    </location>
</feature>
<dbReference type="GO" id="GO:0006515">
    <property type="term" value="P:protein quality control for misfolded or incompletely synthesized proteins"/>
    <property type="evidence" value="ECO:0007669"/>
    <property type="project" value="TreeGrafter"/>
</dbReference>
<reference evidence="10 11" key="1">
    <citation type="submission" date="2022-07" db="EMBL/GenBank/DDBJ databases">
        <title>Genome-wide signatures of adaptation to extreme environments.</title>
        <authorList>
            <person name="Cho C.H."/>
            <person name="Yoon H.S."/>
        </authorList>
    </citation>
    <scope>NUCLEOTIDE SEQUENCE [LARGE SCALE GENOMIC DNA]</scope>
    <source>
        <strain evidence="10 11">DBV 063 E5</strain>
    </source>
</reference>
<keyword evidence="9" id="KW-0732">Signal</keyword>
<dbReference type="Gene3D" id="3.90.226.10">
    <property type="entry name" value="2-enoyl-CoA Hydratase, Chain A, domain 1"/>
    <property type="match status" value="1"/>
</dbReference>
<evidence type="ECO:0000313" key="10">
    <source>
        <dbReference type="EMBL" id="KAK4535123.1"/>
    </source>
</evidence>
<sequence>MWCLAAQVRILSSASLFWAVGKSLGVHGGGRARFTPGAPGTASRWTRAPCSTFHAWTSPWDAPPGLTAHAQLVPMVLEQSARGERVFDIYSRLLKERIVVLNGPITDSMASLLIAQLLYLESVAPASPLAMYIHSPGGVVSAGLAVYDTMQYISSPVHTLCLGQASSMASLLLCAGEPQHRRSLPNARVMIHQPSGQAGGQASDIAIHANEILFLRDRLHQLYSLHTGQEVKVVADKMERDHFMSAEAAREFGLVDEVISKRPSPPKEEQQSR</sequence>
<dbReference type="Pfam" id="PF00574">
    <property type="entry name" value="CLP_protease"/>
    <property type="match status" value="1"/>
</dbReference>
<dbReference type="NCBIfam" id="NF001368">
    <property type="entry name" value="PRK00277.1"/>
    <property type="match status" value="1"/>
</dbReference>
<feature type="active site" evidence="6">
    <location>
        <position position="192"/>
    </location>
</feature>
<evidence type="ECO:0000256" key="1">
    <source>
        <dbReference type="ARBA" id="ARBA00007039"/>
    </source>
</evidence>
<dbReference type="PANTHER" id="PTHR10381:SF11">
    <property type="entry name" value="ATP-DEPENDENT CLP PROTEASE PROTEOLYTIC SUBUNIT, MITOCHONDRIAL"/>
    <property type="match status" value="1"/>
</dbReference>
<feature type="active site" evidence="5">
    <location>
        <position position="167"/>
    </location>
</feature>
<dbReference type="InterPro" id="IPR033135">
    <property type="entry name" value="ClpP_His_AS"/>
</dbReference>
<dbReference type="PROSITE" id="PS00381">
    <property type="entry name" value="CLP_PROTEASE_SER"/>
    <property type="match status" value="1"/>
</dbReference>
<dbReference type="EMBL" id="JANCYW010000003">
    <property type="protein sequence ID" value="KAK4535123.1"/>
    <property type="molecule type" value="Genomic_DNA"/>
</dbReference>
<dbReference type="GO" id="GO:0009368">
    <property type="term" value="C:endopeptidase Clp complex"/>
    <property type="evidence" value="ECO:0007669"/>
    <property type="project" value="TreeGrafter"/>
</dbReference>
<evidence type="ECO:0000256" key="9">
    <source>
        <dbReference type="SAM" id="SignalP"/>
    </source>
</evidence>
<dbReference type="InterPro" id="IPR018215">
    <property type="entry name" value="ClpP_Ser_AS"/>
</dbReference>
<dbReference type="InterPro" id="IPR001907">
    <property type="entry name" value="ClpP"/>
</dbReference>
<comment type="similarity">
    <text evidence="1 8">Belongs to the peptidase S14 family.</text>
</comment>
<dbReference type="FunFam" id="3.90.226.10:FF:000001">
    <property type="entry name" value="ATP-dependent Clp protease proteolytic subunit"/>
    <property type="match status" value="1"/>
</dbReference>
<evidence type="ECO:0000256" key="4">
    <source>
        <dbReference type="ARBA" id="ARBA00022825"/>
    </source>
</evidence>
<keyword evidence="3 7" id="KW-0378">Hydrolase</keyword>
<dbReference type="SUPFAM" id="SSF52096">
    <property type="entry name" value="ClpP/crotonase"/>
    <property type="match status" value="1"/>
</dbReference>
<dbReference type="InterPro" id="IPR029045">
    <property type="entry name" value="ClpP/crotonase-like_dom_sf"/>
</dbReference>
<dbReference type="Proteomes" id="UP001301350">
    <property type="component" value="Unassembled WGS sequence"/>
</dbReference>
<evidence type="ECO:0000313" key="11">
    <source>
        <dbReference type="Proteomes" id="UP001301350"/>
    </source>
</evidence>
<evidence type="ECO:0000256" key="8">
    <source>
        <dbReference type="RuleBase" id="RU003567"/>
    </source>
</evidence>
<dbReference type="GO" id="GO:0004252">
    <property type="term" value="F:serine-type endopeptidase activity"/>
    <property type="evidence" value="ECO:0007669"/>
    <property type="project" value="UniProtKB-EC"/>
</dbReference>
<evidence type="ECO:0000256" key="6">
    <source>
        <dbReference type="PROSITE-ProRule" id="PRU10086"/>
    </source>
</evidence>
<name>A0AAV9IS89_CYACA</name>
<dbReference type="CDD" id="cd07017">
    <property type="entry name" value="S14_ClpP_2"/>
    <property type="match status" value="1"/>
</dbReference>
<gene>
    <name evidence="10" type="ORF">CDCA_CDCA03G1148</name>
</gene>
<dbReference type="GO" id="GO:0004176">
    <property type="term" value="F:ATP-dependent peptidase activity"/>
    <property type="evidence" value="ECO:0007669"/>
    <property type="project" value="InterPro"/>
</dbReference>
<evidence type="ECO:0000256" key="7">
    <source>
        <dbReference type="RuleBase" id="RU000549"/>
    </source>
</evidence>
<dbReference type="InterPro" id="IPR023562">
    <property type="entry name" value="ClpP/TepA"/>
</dbReference>
<dbReference type="HAMAP" id="MF_00444">
    <property type="entry name" value="ClpP"/>
    <property type="match status" value="1"/>
</dbReference>
<evidence type="ECO:0000256" key="3">
    <source>
        <dbReference type="ARBA" id="ARBA00022801"/>
    </source>
</evidence>
<dbReference type="PRINTS" id="PR00127">
    <property type="entry name" value="CLPPROTEASEP"/>
</dbReference>
<keyword evidence="11" id="KW-1185">Reference proteome</keyword>
<dbReference type="NCBIfam" id="NF009205">
    <property type="entry name" value="PRK12553.1"/>
    <property type="match status" value="1"/>
</dbReference>
<dbReference type="AlphaFoldDB" id="A0AAV9IS89"/>
<keyword evidence="4 7" id="KW-0720">Serine protease</keyword>
<comment type="caution">
    <text evidence="10">The sequence shown here is derived from an EMBL/GenBank/DDBJ whole genome shotgun (WGS) entry which is preliminary data.</text>
</comment>